<dbReference type="Proteomes" id="UP000324800">
    <property type="component" value="Unassembled WGS sequence"/>
</dbReference>
<gene>
    <name evidence="2" type="ORF">EZS28_002867</name>
</gene>
<dbReference type="AlphaFoldDB" id="A0A5J4X4K7"/>
<dbReference type="InterPro" id="IPR027417">
    <property type="entry name" value="P-loop_NTPase"/>
</dbReference>
<evidence type="ECO:0000313" key="3">
    <source>
        <dbReference type="Proteomes" id="UP000324800"/>
    </source>
</evidence>
<name>A0A5J4X4K7_9EUKA</name>
<evidence type="ECO:0000259" key="1">
    <source>
        <dbReference type="Pfam" id="PF19263"/>
    </source>
</evidence>
<accession>A0A5J4X4K7</accession>
<protein>
    <recommendedName>
        <fullName evidence="1">NrS-1 polymerase-like helicase domain-containing protein</fullName>
    </recommendedName>
</protein>
<sequence length="662" mass="77128">MYTHKNDKLVENRVVLPESKVRIIDKGVQKKEILHYKELNDWSNATHLASLFDILGKWNLDLIAKDKDFCIINDDCTIVQISKDIADACEQYKEAAYSTVQMNNNLTAKASEHWNDRKGRYSNKVNAWILTKIIKLHNKNYYESTLKPLIIKSYESKKQQKIETVVKSIEKNEIDLIDPFTLKDVSSKALNRKYWNKLELVAQDLIKIIRIIPCQNGWCYIIKEYNCLIAKIVINYKSKSAIYDQLRSIRLWADGKKHITGIDALEQYHSLFEKLGIKFINDNQEIFSAIQGFKYNQLDEVNQTKIEQFLALMKDTITANDERVYEYLLNWFAFIVQNVGKKTETAIILKGLQEIGKNVLINVLCQLLAGYSSKNITDIEDFVGKFNTAIENKMLAIANEMKNFGESRMSNMDALKSIITEDSFVINEKYVPKHEVQNVVNVMIVKNNIYPLKIENSDRRYVVCECNPVHRGDLKDISQFNPRDIPMTEAKREIIRASRSKVDDVIINHFNLFKNGIRIEQVESWRPSNMMLRNYQMAINNVCCKIQRTIDCQQKRLYKLKDEMISIYEGMLDNDVYEIEQEKVLEIQKDGIREKLIETSTCTGCTGCTGFKEMKQRKIEYDNPYYPSDQGSQYLDYLARNGNPSDKARYYLKKVDVKPNDK</sequence>
<comment type="caution">
    <text evidence="2">The sequence shown here is derived from an EMBL/GenBank/DDBJ whole genome shotgun (WGS) entry which is preliminary data.</text>
</comment>
<dbReference type="Gene3D" id="3.40.50.300">
    <property type="entry name" value="P-loop containing nucleotide triphosphate hydrolases"/>
    <property type="match status" value="1"/>
</dbReference>
<dbReference type="EMBL" id="SNRW01000364">
    <property type="protein sequence ID" value="KAA6401605.1"/>
    <property type="molecule type" value="Genomic_DNA"/>
</dbReference>
<dbReference type="InterPro" id="IPR045455">
    <property type="entry name" value="NrS-1_pol-like_helicase"/>
</dbReference>
<evidence type="ECO:0000313" key="2">
    <source>
        <dbReference type="EMBL" id="KAA6401605.1"/>
    </source>
</evidence>
<reference evidence="2 3" key="1">
    <citation type="submission" date="2019-03" db="EMBL/GenBank/DDBJ databases">
        <title>Single cell metagenomics reveals metabolic interactions within the superorganism composed of flagellate Streblomastix strix and complex community of Bacteroidetes bacteria on its surface.</title>
        <authorList>
            <person name="Treitli S.C."/>
            <person name="Kolisko M."/>
            <person name="Husnik F."/>
            <person name="Keeling P."/>
            <person name="Hampl V."/>
        </authorList>
    </citation>
    <scope>NUCLEOTIDE SEQUENCE [LARGE SCALE GENOMIC DNA]</scope>
    <source>
        <strain evidence="2">ST1C</strain>
    </source>
</reference>
<organism evidence="2 3">
    <name type="scientific">Streblomastix strix</name>
    <dbReference type="NCBI Taxonomy" id="222440"/>
    <lineage>
        <taxon>Eukaryota</taxon>
        <taxon>Metamonada</taxon>
        <taxon>Preaxostyla</taxon>
        <taxon>Oxymonadida</taxon>
        <taxon>Streblomastigidae</taxon>
        <taxon>Streblomastix</taxon>
    </lineage>
</organism>
<proteinExistence type="predicted"/>
<feature type="domain" description="NrS-1 polymerase-like helicase" evidence="1">
    <location>
        <begin position="349"/>
        <end position="460"/>
    </location>
</feature>
<dbReference type="Pfam" id="PF19263">
    <property type="entry name" value="DUF5906"/>
    <property type="match status" value="1"/>
</dbReference>